<dbReference type="Gene3D" id="3.20.20.80">
    <property type="entry name" value="Glycosidases"/>
    <property type="match status" value="1"/>
</dbReference>
<comment type="caution">
    <text evidence="3">The sequence shown here is derived from an EMBL/GenBank/DDBJ whole genome shotgun (WGS) entry which is preliminary data.</text>
</comment>
<dbReference type="Gene3D" id="2.60.40.10">
    <property type="entry name" value="Immunoglobulins"/>
    <property type="match status" value="1"/>
</dbReference>
<accession>A0ABX1ZCS1</accession>
<sequence>MFPQIKDIFASKAQFVTNEPVSIEIELDNPAQHEAQIHLAIKILNSNRIIKICSLDLALQPNSSSTQVFEIASFDADFQGYGVDVDLIQDGAEPQHFSSAFDVVSDWRKSPRYGFLSDFHSREEGDTTDVASLNKLHINLVQFYDWMYRHNDLVPPQDVFTDLMGRELSLKVVKEKIALCHSYGMKAIAYGAIYAASKAFFEEHPEWALYYSNGHVVDFINIFSIMNINEESPWHKHIIEEYKKTIEIVHFDGIHMDTYGYPKTGISMLGGKQKVERLDEQFPILIRNTRQALDQIKDDVCLIFNNVGNWPVDTVALAEQDAIYIEVWNPYEKYHHIQQVIAWAKHLGKGKPVILAAYLKPFRLEPEETVEKAHMSALLLSAIIFSQGAYHLLLGESNGVLTQGYYADYSIVSDEFMRNIRNYYDFLVRYVHLLQDSTLRDVSMTHVQGDNLEYVFENASFSTYGEPNKVWTVVRENESHKLISFINLTNNSEDYWNEGKLQPTPVEGIMVRIQIAGPVKHVFTASPDIEMGRPRDLMYTIEETERGLSLVVTIPRLYVWSLLVIEV</sequence>
<gene>
    <name evidence="3" type="ORF">GC102_33835</name>
</gene>
<dbReference type="Pfam" id="PF13199">
    <property type="entry name" value="Glyco_hydro_66"/>
    <property type="match status" value="1"/>
</dbReference>
<evidence type="ECO:0000256" key="1">
    <source>
        <dbReference type="ARBA" id="ARBA00010837"/>
    </source>
</evidence>
<organism evidence="3 4">
    <name type="scientific">Paenibacillus germinis</name>
    <dbReference type="NCBI Taxonomy" id="2654979"/>
    <lineage>
        <taxon>Bacteria</taxon>
        <taxon>Bacillati</taxon>
        <taxon>Bacillota</taxon>
        <taxon>Bacilli</taxon>
        <taxon>Bacillales</taxon>
        <taxon>Paenibacillaceae</taxon>
        <taxon>Paenibacillus</taxon>
    </lineage>
</organism>
<dbReference type="InterPro" id="IPR013780">
    <property type="entry name" value="Glyco_hydro_b"/>
</dbReference>
<evidence type="ECO:0000256" key="2">
    <source>
        <dbReference type="ARBA" id="ARBA00022729"/>
    </source>
</evidence>
<comment type="similarity">
    <text evidence="1">Belongs to the glycosyl hydrolase 66 family.</text>
</comment>
<evidence type="ECO:0000313" key="4">
    <source>
        <dbReference type="Proteomes" id="UP000658690"/>
    </source>
</evidence>
<reference evidence="3 4" key="1">
    <citation type="submission" date="2019-10" db="EMBL/GenBank/DDBJ databases">
        <title>Description of Paenibacillus choica sp. nov.</title>
        <authorList>
            <person name="Carlier A."/>
            <person name="Qi S."/>
        </authorList>
    </citation>
    <scope>NUCLEOTIDE SEQUENCE [LARGE SCALE GENOMIC DNA]</scope>
    <source>
        <strain evidence="3 4">LMG 31460</strain>
    </source>
</reference>
<evidence type="ECO:0008006" key="5">
    <source>
        <dbReference type="Google" id="ProtNLM"/>
    </source>
</evidence>
<evidence type="ECO:0000313" key="3">
    <source>
        <dbReference type="EMBL" id="NOU90674.1"/>
    </source>
</evidence>
<keyword evidence="4" id="KW-1185">Reference proteome</keyword>
<dbReference type="CDD" id="cd14745">
    <property type="entry name" value="GH66"/>
    <property type="match status" value="1"/>
</dbReference>
<dbReference type="EMBL" id="WHOC01000176">
    <property type="protein sequence ID" value="NOU90674.1"/>
    <property type="molecule type" value="Genomic_DNA"/>
</dbReference>
<dbReference type="RefSeq" id="WP_171693442.1">
    <property type="nucleotide sequence ID" value="NZ_WHOC01000176.1"/>
</dbReference>
<dbReference type="InterPro" id="IPR025092">
    <property type="entry name" value="Glyco_hydro_66"/>
</dbReference>
<dbReference type="InterPro" id="IPR013783">
    <property type="entry name" value="Ig-like_fold"/>
</dbReference>
<keyword evidence="2" id="KW-0732">Signal</keyword>
<dbReference type="Proteomes" id="UP000658690">
    <property type="component" value="Unassembled WGS sequence"/>
</dbReference>
<dbReference type="Gene3D" id="2.60.40.1180">
    <property type="entry name" value="Golgi alpha-mannosidase II"/>
    <property type="match status" value="1"/>
</dbReference>
<protein>
    <recommendedName>
        <fullName evidence="5">Cycloisomaltooligosaccharide glucanotransferase</fullName>
    </recommendedName>
</protein>
<proteinExistence type="inferred from homology"/>
<name>A0ABX1ZCS1_9BACL</name>